<dbReference type="AlphaFoldDB" id="A0A8J2UB66"/>
<keyword evidence="2" id="KW-1185">Reference proteome</keyword>
<evidence type="ECO:0000313" key="1">
    <source>
        <dbReference type="EMBL" id="GGA92539.1"/>
    </source>
</evidence>
<gene>
    <name evidence="1" type="ORF">GCM10011511_14890</name>
</gene>
<comment type="caution">
    <text evidence="1">The sequence shown here is derived from an EMBL/GenBank/DDBJ whole genome shotgun (WGS) entry which is preliminary data.</text>
</comment>
<accession>A0A8J2UB66</accession>
<dbReference type="Proteomes" id="UP000607559">
    <property type="component" value="Unassembled WGS sequence"/>
</dbReference>
<proteinExistence type="predicted"/>
<evidence type="ECO:0000313" key="2">
    <source>
        <dbReference type="Proteomes" id="UP000607559"/>
    </source>
</evidence>
<reference evidence="1" key="1">
    <citation type="journal article" date="2014" name="Int. J. Syst. Evol. Microbiol.">
        <title>Complete genome sequence of Corynebacterium casei LMG S-19264T (=DSM 44701T), isolated from a smear-ripened cheese.</title>
        <authorList>
            <consortium name="US DOE Joint Genome Institute (JGI-PGF)"/>
            <person name="Walter F."/>
            <person name="Albersmeier A."/>
            <person name="Kalinowski J."/>
            <person name="Ruckert C."/>
        </authorList>
    </citation>
    <scope>NUCLEOTIDE SEQUENCE</scope>
    <source>
        <strain evidence="1">CGMCC 1.15448</strain>
    </source>
</reference>
<protein>
    <submittedName>
        <fullName evidence="1">Uncharacterized protein</fullName>
    </submittedName>
</protein>
<sequence length="127" mass="14761">MKSLGNIDNVQRSKLLASLLPDQIEGFLTHLKQEAEELITNQELARQIWKENYVLSFGEWVQIAQHLYNEITRKIKEITLQPKVFSELLFCNSCAFFSTHHLKTYASTATCSEPMQLAIKLLFTEWQ</sequence>
<organism evidence="1 2">
    <name type="scientific">Puia dinghuensis</name>
    <dbReference type="NCBI Taxonomy" id="1792502"/>
    <lineage>
        <taxon>Bacteria</taxon>
        <taxon>Pseudomonadati</taxon>
        <taxon>Bacteroidota</taxon>
        <taxon>Chitinophagia</taxon>
        <taxon>Chitinophagales</taxon>
        <taxon>Chitinophagaceae</taxon>
        <taxon>Puia</taxon>
    </lineage>
</organism>
<dbReference type="EMBL" id="BMJC01000001">
    <property type="protein sequence ID" value="GGA92539.1"/>
    <property type="molecule type" value="Genomic_DNA"/>
</dbReference>
<dbReference type="RefSeq" id="WP_188930066.1">
    <property type="nucleotide sequence ID" value="NZ_BMJC01000001.1"/>
</dbReference>
<name>A0A8J2UB66_9BACT</name>
<reference evidence="1" key="2">
    <citation type="submission" date="2020-09" db="EMBL/GenBank/DDBJ databases">
        <authorList>
            <person name="Sun Q."/>
            <person name="Zhou Y."/>
        </authorList>
    </citation>
    <scope>NUCLEOTIDE SEQUENCE</scope>
    <source>
        <strain evidence="1">CGMCC 1.15448</strain>
    </source>
</reference>